<dbReference type="InterPro" id="IPR036584">
    <property type="entry name" value="FliS_sf"/>
</dbReference>
<dbReference type="AlphaFoldDB" id="A0A937K4Q2"/>
<evidence type="ECO:0000256" key="2">
    <source>
        <dbReference type="ARBA" id="ARBA00008787"/>
    </source>
</evidence>
<evidence type="ECO:0000256" key="5">
    <source>
        <dbReference type="ARBA" id="ARBA00023186"/>
    </source>
</evidence>
<evidence type="ECO:0000313" key="7">
    <source>
        <dbReference type="EMBL" id="MBL4932907.1"/>
    </source>
</evidence>
<dbReference type="RefSeq" id="WP_202768290.1">
    <property type="nucleotide sequence ID" value="NZ_JAESWA010000023.1"/>
</dbReference>
<dbReference type="PANTHER" id="PTHR34773:SF1">
    <property type="entry name" value="FLAGELLAR SECRETION CHAPERONE FLIS"/>
    <property type="match status" value="1"/>
</dbReference>
<comment type="similarity">
    <text evidence="2 6">Belongs to the FliS family.</text>
</comment>
<dbReference type="SUPFAM" id="SSF101116">
    <property type="entry name" value="Flagellar export chaperone FliS"/>
    <property type="match status" value="1"/>
</dbReference>
<dbReference type="InterPro" id="IPR003713">
    <property type="entry name" value="FliS"/>
</dbReference>
<keyword evidence="7" id="KW-0969">Cilium</keyword>
<keyword evidence="5" id="KW-0143">Chaperone</keyword>
<dbReference type="GO" id="GO:0044780">
    <property type="term" value="P:bacterial-type flagellum assembly"/>
    <property type="evidence" value="ECO:0007669"/>
    <property type="project" value="InterPro"/>
</dbReference>
<dbReference type="Gene3D" id="1.20.120.340">
    <property type="entry name" value="Flagellar protein FliS"/>
    <property type="match status" value="1"/>
</dbReference>
<dbReference type="CDD" id="cd16098">
    <property type="entry name" value="FliS"/>
    <property type="match status" value="1"/>
</dbReference>
<keyword evidence="7" id="KW-0966">Cell projection</keyword>
<dbReference type="PIRSF" id="PIRSF039090">
    <property type="entry name" value="Flis"/>
    <property type="match status" value="1"/>
</dbReference>
<evidence type="ECO:0000256" key="1">
    <source>
        <dbReference type="ARBA" id="ARBA00004514"/>
    </source>
</evidence>
<accession>A0A937K4Q2</accession>
<evidence type="ECO:0000313" key="8">
    <source>
        <dbReference type="Proteomes" id="UP000623681"/>
    </source>
</evidence>
<keyword evidence="4 6" id="KW-1005">Bacterial flagellum biogenesis</keyword>
<dbReference type="EMBL" id="JAESWA010000023">
    <property type="protein sequence ID" value="MBL4932907.1"/>
    <property type="molecule type" value="Genomic_DNA"/>
</dbReference>
<dbReference type="PANTHER" id="PTHR34773">
    <property type="entry name" value="FLAGELLAR SECRETION CHAPERONE FLIS"/>
    <property type="match status" value="1"/>
</dbReference>
<dbReference type="Pfam" id="PF02561">
    <property type="entry name" value="FliS"/>
    <property type="match status" value="1"/>
</dbReference>
<proteinExistence type="inferred from homology"/>
<name>A0A937K4Q2_9CLOT</name>
<organism evidence="7 8">
    <name type="scientific">Clostridium paridis</name>
    <dbReference type="NCBI Taxonomy" id="2803863"/>
    <lineage>
        <taxon>Bacteria</taxon>
        <taxon>Bacillati</taxon>
        <taxon>Bacillota</taxon>
        <taxon>Clostridia</taxon>
        <taxon>Eubacteriales</taxon>
        <taxon>Clostridiaceae</taxon>
        <taxon>Clostridium</taxon>
    </lineage>
</organism>
<reference evidence="7" key="1">
    <citation type="submission" date="2021-01" db="EMBL/GenBank/DDBJ databases">
        <title>Genome public.</title>
        <authorList>
            <person name="Liu C."/>
            <person name="Sun Q."/>
        </authorList>
    </citation>
    <scope>NUCLEOTIDE SEQUENCE</scope>
    <source>
        <strain evidence="7">YIM B02565</strain>
    </source>
</reference>
<dbReference type="NCBIfam" id="TIGR00208">
    <property type="entry name" value="fliS"/>
    <property type="match status" value="1"/>
</dbReference>
<evidence type="ECO:0000256" key="4">
    <source>
        <dbReference type="ARBA" id="ARBA00022795"/>
    </source>
</evidence>
<keyword evidence="3 6" id="KW-0963">Cytoplasm</keyword>
<dbReference type="GO" id="GO:0071973">
    <property type="term" value="P:bacterial-type flagellum-dependent cell motility"/>
    <property type="evidence" value="ECO:0007669"/>
    <property type="project" value="TreeGrafter"/>
</dbReference>
<evidence type="ECO:0000256" key="6">
    <source>
        <dbReference type="PIRNR" id="PIRNR039090"/>
    </source>
</evidence>
<keyword evidence="7" id="KW-0282">Flagellum</keyword>
<dbReference type="Proteomes" id="UP000623681">
    <property type="component" value="Unassembled WGS sequence"/>
</dbReference>
<evidence type="ECO:0000256" key="3">
    <source>
        <dbReference type="ARBA" id="ARBA00022490"/>
    </source>
</evidence>
<comment type="subcellular location">
    <subcellularLocation>
        <location evidence="1 6">Cytoplasm</location>
        <location evidence="1 6">Cytosol</location>
    </subcellularLocation>
</comment>
<gene>
    <name evidence="7" type="primary">fliS</name>
    <name evidence="7" type="ORF">JK634_13925</name>
</gene>
<protein>
    <recommendedName>
        <fullName evidence="6">Flagellar secretion chaperone FliS</fullName>
    </recommendedName>
</protein>
<dbReference type="GO" id="GO:0005829">
    <property type="term" value="C:cytosol"/>
    <property type="evidence" value="ECO:0007669"/>
    <property type="project" value="UniProtKB-SubCell"/>
</dbReference>
<sequence>MYPNALNVYKNNSVNYASKEQLLLMLVDGAVKYSKQSKDAIEKKDIKKAHEYLTRTQDVFTELMISLDRGAGDWAENMFKIYDFIKSELAMINIKKDIERLDKIIPIIEDVQDTWHKAYQLSKNSNIG</sequence>
<keyword evidence="8" id="KW-1185">Reference proteome</keyword>
<comment type="caution">
    <text evidence="7">The sequence shown here is derived from an EMBL/GenBank/DDBJ whole genome shotgun (WGS) entry which is preliminary data.</text>
</comment>